<sequence>MNVALSVELPGLRFAKCHVTFVLTCASIQKFWRVGGTLGVHCEFTKGGSAAGLPTKTIVGIVLGLITAIGMVVVTLIMLRYVRRSQMLKGKYNPSKEELKCTGTTVFLGGSCGASTWRQDIAIPYLQRLGISFFNPVRDQACLCSKRGAADATEPASDEVDRLRTLNFIYYVLRQQQIPTCVTISEALRLIELIICRQKTFLQVVMSLSWLKIYIELYAQVGRFDVIPKVKSYKLKFFLLLLELTILSMVVVRFPSIYSVVGAALFIIVYLLIPAAQFFLQFYDKYLRKAAHDLYIGGDADQVEKMFKLIHNYSQGSFEKRFEVVASSRCIFFVLSCTESFLADFVEVAYYIGSGFRVIAHVDSPPAGRVRNRFLILVWKHTKNIDSWKMFGDFDPICIVCSIYFLLSKTTMRDASVAGCENLSSCYHRAVLYLKDMTLTCNAVVLEDAVLAIKVVLEEFAVVFENDVRMQHLGSAVVGRMAKKFHGALLRTLNLS</sequence>
<proteinExistence type="predicted"/>
<dbReference type="PANTHER" id="PTHR36300">
    <property type="entry name" value="RAW, ISOFORM A"/>
    <property type="match status" value="1"/>
</dbReference>
<dbReference type="PANTHER" id="PTHR36300:SF1">
    <property type="entry name" value="RAW, ISOFORM A"/>
    <property type="match status" value="1"/>
</dbReference>
<dbReference type="GO" id="GO:0005886">
    <property type="term" value="C:plasma membrane"/>
    <property type="evidence" value="ECO:0007669"/>
    <property type="project" value="TreeGrafter"/>
</dbReference>
<evidence type="ECO:0000256" key="1">
    <source>
        <dbReference type="SAM" id="Phobius"/>
    </source>
</evidence>
<keyword evidence="1" id="KW-1133">Transmembrane helix</keyword>
<feature type="transmembrane region" description="Helical" evidence="1">
    <location>
        <begin position="237"/>
        <end position="254"/>
    </location>
</feature>
<feature type="transmembrane region" description="Helical" evidence="1">
    <location>
        <begin position="58"/>
        <end position="82"/>
    </location>
</feature>
<evidence type="ECO:0000313" key="4">
    <source>
        <dbReference type="WBParaSite" id="SBAD_0000430101-mRNA-1"/>
    </source>
</evidence>
<dbReference type="Gene3D" id="3.40.50.450">
    <property type="match status" value="1"/>
</dbReference>
<dbReference type="Proteomes" id="UP000270296">
    <property type="component" value="Unassembled WGS sequence"/>
</dbReference>
<name>A0A183IKH4_9BILA</name>
<dbReference type="EMBL" id="UZAM01008138">
    <property type="protein sequence ID" value="VDP03428.1"/>
    <property type="molecule type" value="Genomic_DNA"/>
</dbReference>
<evidence type="ECO:0000313" key="3">
    <source>
        <dbReference type="Proteomes" id="UP000270296"/>
    </source>
</evidence>
<organism evidence="4">
    <name type="scientific">Soboliphyme baturini</name>
    <dbReference type="NCBI Taxonomy" id="241478"/>
    <lineage>
        <taxon>Eukaryota</taxon>
        <taxon>Metazoa</taxon>
        <taxon>Ecdysozoa</taxon>
        <taxon>Nematoda</taxon>
        <taxon>Enoplea</taxon>
        <taxon>Dorylaimia</taxon>
        <taxon>Dioctophymatida</taxon>
        <taxon>Dioctophymatoidea</taxon>
        <taxon>Soboliphymatidae</taxon>
        <taxon>Soboliphyme</taxon>
    </lineage>
</organism>
<dbReference type="WBParaSite" id="SBAD_0000430101-mRNA-1">
    <property type="protein sequence ID" value="SBAD_0000430101-mRNA-1"/>
    <property type="gene ID" value="SBAD_0000430101"/>
</dbReference>
<evidence type="ECO:0000313" key="2">
    <source>
        <dbReference type="EMBL" id="VDP03428.1"/>
    </source>
</evidence>
<keyword evidence="3" id="KW-1185">Reference proteome</keyword>
<keyword evidence="1" id="KW-0812">Transmembrane</keyword>
<accession>A0A183IKH4</accession>
<gene>
    <name evidence="2" type="ORF">SBAD_LOCUS4120</name>
</gene>
<reference evidence="4" key="1">
    <citation type="submission" date="2016-06" db="UniProtKB">
        <authorList>
            <consortium name="WormBaseParasite"/>
        </authorList>
    </citation>
    <scope>IDENTIFICATION</scope>
</reference>
<feature type="transmembrane region" description="Helical" evidence="1">
    <location>
        <begin position="260"/>
        <end position="280"/>
    </location>
</feature>
<dbReference type="AlphaFoldDB" id="A0A183IKH4"/>
<reference evidence="2 3" key="2">
    <citation type="submission" date="2018-11" db="EMBL/GenBank/DDBJ databases">
        <authorList>
            <consortium name="Pathogen Informatics"/>
        </authorList>
    </citation>
    <scope>NUCLEOTIDE SEQUENCE [LARGE SCALE GENOMIC DNA]</scope>
</reference>
<protein>
    <submittedName>
        <fullName evidence="4">Guanylate cyclase domain-containing protein</fullName>
    </submittedName>
</protein>
<dbReference type="OrthoDB" id="6493944at2759"/>
<keyword evidence="1" id="KW-0472">Membrane</keyword>